<dbReference type="RefSeq" id="WP_087582439.1">
    <property type="nucleotide sequence ID" value="NZ_NDYN01000001.1"/>
</dbReference>
<gene>
    <name evidence="3" type="ORF">B9N65_00975</name>
    <name evidence="2" type="ORF">B9N65_09950</name>
</gene>
<feature type="domain" description="DUF5675" evidence="1">
    <location>
        <begin position="5"/>
        <end position="122"/>
    </location>
</feature>
<dbReference type="EMBL" id="NDYN01000010">
    <property type="protein sequence ID" value="OUT06894.1"/>
    <property type="molecule type" value="Genomic_DNA"/>
</dbReference>
<dbReference type="AlphaFoldDB" id="A0A1Y5MHM2"/>
<reference evidence="2 4" key="1">
    <citation type="submission" date="2017-04" db="EMBL/GenBank/DDBJ databases">
        <title>Complete genome of Campylobacter concisus ATCC 33237T and draft genomes for an additional eight well characterized C. concisus strains.</title>
        <authorList>
            <person name="Cornelius A.J."/>
            <person name="Miller W.G."/>
            <person name="Lastovica A.J."/>
            <person name="On S.L."/>
            <person name="French N.P."/>
            <person name="Vandenberg O."/>
            <person name="Biggs P.J."/>
        </authorList>
    </citation>
    <scope>NUCLEOTIDE SEQUENCE [LARGE SCALE GENOMIC DNA]</scope>
    <source>
        <strain evidence="2 4">CCUG 19995</strain>
    </source>
</reference>
<organism evidence="2 4">
    <name type="scientific">Campylobacter concisus</name>
    <dbReference type="NCBI Taxonomy" id="199"/>
    <lineage>
        <taxon>Bacteria</taxon>
        <taxon>Pseudomonadati</taxon>
        <taxon>Campylobacterota</taxon>
        <taxon>Epsilonproteobacteria</taxon>
        <taxon>Campylobacterales</taxon>
        <taxon>Campylobacteraceae</taxon>
        <taxon>Campylobacter</taxon>
    </lineage>
</organism>
<name>A0A1Y5MHM2_9BACT</name>
<evidence type="ECO:0000259" key="1">
    <source>
        <dbReference type="Pfam" id="PF18925"/>
    </source>
</evidence>
<comment type="caution">
    <text evidence="2">The sequence shown here is derived from an EMBL/GenBank/DDBJ whole genome shotgun (WGS) entry which is preliminary data.</text>
</comment>
<proteinExistence type="predicted"/>
<sequence length="139" mass="15878">MILNITRFRNIPDGTIGKFSLMDKDRAILQGYTLEPAGGDTTESGKDRRIPVGAYNVVWHNSPRFKRSLPLLYNNLVPRSRYILIHNGNYPKDTEGCILLGDSYDKNGVFNSKATLNKFLELSYGYLNEVRIEADYDRD</sequence>
<evidence type="ECO:0000313" key="2">
    <source>
        <dbReference type="EMBL" id="OUT06894.1"/>
    </source>
</evidence>
<accession>A0A1Y5MHM2</accession>
<dbReference type="InterPro" id="IPR043732">
    <property type="entry name" value="DUF5675"/>
</dbReference>
<evidence type="ECO:0000313" key="4">
    <source>
        <dbReference type="Proteomes" id="UP000196317"/>
    </source>
</evidence>
<protein>
    <recommendedName>
        <fullName evidence="1">DUF5675 domain-containing protein</fullName>
    </recommendedName>
</protein>
<evidence type="ECO:0000313" key="3">
    <source>
        <dbReference type="EMBL" id="OUT08942.1"/>
    </source>
</evidence>
<dbReference type="EMBL" id="NDYN01000001">
    <property type="protein sequence ID" value="OUT08942.1"/>
    <property type="molecule type" value="Genomic_DNA"/>
</dbReference>
<dbReference type="Proteomes" id="UP000196317">
    <property type="component" value="Unassembled WGS sequence"/>
</dbReference>
<dbReference type="Pfam" id="PF18925">
    <property type="entry name" value="DUF5675"/>
    <property type="match status" value="1"/>
</dbReference>